<dbReference type="InterPro" id="IPR050237">
    <property type="entry name" value="ATP-dep_AMP-bd_enzyme"/>
</dbReference>
<dbReference type="InterPro" id="IPR025110">
    <property type="entry name" value="AMP-bd_C"/>
</dbReference>
<dbReference type="EMBL" id="WLCI01000016">
    <property type="protein sequence ID" value="MTB96475.1"/>
    <property type="molecule type" value="Genomic_DNA"/>
</dbReference>
<name>A0A6I3JEJ2_9ACTN</name>
<feature type="domain" description="AMP-dependent synthetase/ligase" evidence="1">
    <location>
        <begin position="9"/>
        <end position="385"/>
    </location>
</feature>
<dbReference type="PANTHER" id="PTHR43767">
    <property type="entry name" value="LONG-CHAIN-FATTY-ACID--COA LIGASE"/>
    <property type="match status" value="1"/>
</dbReference>
<dbReference type="Gene3D" id="3.30.300.30">
    <property type="match status" value="1"/>
</dbReference>
<dbReference type="Proteomes" id="UP000433406">
    <property type="component" value="Unassembled WGS sequence"/>
</dbReference>
<dbReference type="SUPFAM" id="SSF56801">
    <property type="entry name" value="Acetyl-CoA synthetase-like"/>
    <property type="match status" value="1"/>
</dbReference>
<dbReference type="AlphaFoldDB" id="A0A6I3JEJ2"/>
<gene>
    <name evidence="3" type="ORF">GGQ22_15480</name>
</gene>
<evidence type="ECO:0000259" key="1">
    <source>
        <dbReference type="Pfam" id="PF00501"/>
    </source>
</evidence>
<dbReference type="PROSITE" id="PS00455">
    <property type="entry name" value="AMP_BINDING"/>
    <property type="match status" value="1"/>
</dbReference>
<reference evidence="3 4" key="1">
    <citation type="submission" date="2019-10" db="EMBL/GenBank/DDBJ databases">
        <title>Nocardioides novel species isolated from the excrement of Marmot.</title>
        <authorList>
            <person name="Zhang G."/>
        </authorList>
    </citation>
    <scope>NUCLEOTIDE SEQUENCE [LARGE SCALE GENOMIC DNA]</scope>
    <source>
        <strain evidence="4">zg-579</strain>
    </source>
</reference>
<dbReference type="Pfam" id="PF13193">
    <property type="entry name" value="AMP-binding_C"/>
    <property type="match status" value="1"/>
</dbReference>
<accession>A0A6I3JEJ2</accession>
<evidence type="ECO:0000313" key="4">
    <source>
        <dbReference type="Proteomes" id="UP000433406"/>
    </source>
</evidence>
<dbReference type="Gene3D" id="3.40.50.12780">
    <property type="entry name" value="N-terminal domain of ligase-like"/>
    <property type="match status" value="1"/>
</dbReference>
<dbReference type="RefSeq" id="WP_154616346.1">
    <property type="nucleotide sequence ID" value="NZ_CP053660.1"/>
</dbReference>
<organism evidence="3 4">
    <name type="scientific">Nocardioides marmotae</name>
    <dbReference type="NCBI Taxonomy" id="2663857"/>
    <lineage>
        <taxon>Bacteria</taxon>
        <taxon>Bacillati</taxon>
        <taxon>Actinomycetota</taxon>
        <taxon>Actinomycetes</taxon>
        <taxon>Propionibacteriales</taxon>
        <taxon>Nocardioidaceae</taxon>
        <taxon>Nocardioides</taxon>
    </lineage>
</organism>
<sequence length="539" mass="58473">MKFNLASVFETVADAVPERVALTYEGRDLTYAEFDREATQVGHLFAAHGVAPGEHVAIFLKNCVEHVTSMVGLLKIRAVPINVNYRYTAAELEYLFTNSDSVAVVVEEPAHQQVLASILDRLPALRTVYVVGQPDAALVSAAGERGVALVDFAGWRDQPAERDFAERTGDEHYILYTGGTTGYPKGVVWTHDDLFHKPLSGGNPYGDAHPDLAAVAAAAQAMPPISFLIAAPLMHGAASYAMFFYFIFGGRLVMLRDFDPAKIVDGIAHDGLQSLLIVGDAMGMPLADEMERRQDEVDYSALFMITSGGAIWSQACRDRFKALAPGAMQRDNFGASESGNDGEITLDEGGNLRVPATDKMLVVDDTLAEVPAGPENVGLIARLGPVPQGYYKDEEKTARTFRTLPDGRRCSVLGDMGYRDHDGSIVFLGRGSQCINTGGEKVYVEEVENVLHGHPDIADVLVVAVPDERLGERVAAVVSAREGREPQLEDVQRHARESLAGYKVPRDLVVVPEVKRTPAGKADYRWAKAVAREQAPTPA</sequence>
<dbReference type="InterPro" id="IPR042099">
    <property type="entry name" value="ANL_N_sf"/>
</dbReference>
<dbReference type="GO" id="GO:0016878">
    <property type="term" value="F:acid-thiol ligase activity"/>
    <property type="evidence" value="ECO:0007669"/>
    <property type="project" value="UniProtKB-ARBA"/>
</dbReference>
<dbReference type="NCBIfam" id="NF005863">
    <property type="entry name" value="PRK07798.1"/>
    <property type="match status" value="1"/>
</dbReference>
<evidence type="ECO:0000259" key="2">
    <source>
        <dbReference type="Pfam" id="PF13193"/>
    </source>
</evidence>
<protein>
    <submittedName>
        <fullName evidence="3">AMP-binding protein</fullName>
    </submittedName>
</protein>
<dbReference type="Pfam" id="PF00501">
    <property type="entry name" value="AMP-binding"/>
    <property type="match status" value="1"/>
</dbReference>
<proteinExistence type="predicted"/>
<keyword evidence="4" id="KW-1185">Reference proteome</keyword>
<dbReference type="InterPro" id="IPR020845">
    <property type="entry name" value="AMP-binding_CS"/>
</dbReference>
<feature type="domain" description="AMP-binding enzyme C-terminal" evidence="2">
    <location>
        <begin position="446"/>
        <end position="521"/>
    </location>
</feature>
<dbReference type="InterPro" id="IPR000873">
    <property type="entry name" value="AMP-dep_synth/lig_dom"/>
</dbReference>
<dbReference type="PANTHER" id="PTHR43767:SF1">
    <property type="entry name" value="NONRIBOSOMAL PEPTIDE SYNTHASE PES1 (EUROFUNG)-RELATED"/>
    <property type="match status" value="1"/>
</dbReference>
<dbReference type="InterPro" id="IPR045851">
    <property type="entry name" value="AMP-bd_C_sf"/>
</dbReference>
<evidence type="ECO:0000313" key="3">
    <source>
        <dbReference type="EMBL" id="MTB96475.1"/>
    </source>
</evidence>
<comment type="caution">
    <text evidence="3">The sequence shown here is derived from an EMBL/GenBank/DDBJ whole genome shotgun (WGS) entry which is preliminary data.</text>
</comment>